<dbReference type="Proteomes" id="UP000238350">
    <property type="component" value="Unassembled WGS sequence"/>
</dbReference>
<evidence type="ECO:0000256" key="3">
    <source>
        <dbReference type="ARBA" id="ARBA00022946"/>
    </source>
</evidence>
<dbReference type="RefSeq" id="XP_024664421.1">
    <property type="nucleotide sequence ID" value="XM_024808653.1"/>
</dbReference>
<evidence type="ECO:0000256" key="2">
    <source>
        <dbReference type="ARBA" id="ARBA00009360"/>
    </source>
</evidence>
<accession>A0A2T0FHM5</accession>
<dbReference type="GeneID" id="36515844"/>
<name>A0A2T0FHM5_9ASCO</name>
<comment type="similarity">
    <text evidence="2">Belongs to the mitochondrion-specific ribosomal protein mL40 family.</text>
</comment>
<dbReference type="AlphaFoldDB" id="A0A2T0FHM5"/>
<dbReference type="STRING" id="45607.A0A2T0FHM5"/>
<dbReference type="PANTHER" id="PTHR39150">
    <property type="entry name" value="54S RIBOSOMAL PROTEIN L28, MITOCHONDRIAL"/>
    <property type="match status" value="1"/>
</dbReference>
<feature type="region of interest" description="Disordered" evidence="8">
    <location>
        <begin position="119"/>
        <end position="150"/>
    </location>
</feature>
<dbReference type="Gene3D" id="6.10.250.3440">
    <property type="match status" value="1"/>
</dbReference>
<dbReference type="GO" id="GO:1990904">
    <property type="term" value="C:ribonucleoprotein complex"/>
    <property type="evidence" value="ECO:0007669"/>
    <property type="project" value="UniProtKB-KW"/>
</dbReference>
<dbReference type="InterPro" id="IPR019192">
    <property type="entry name" value="Ribosomal_mL40"/>
</dbReference>
<dbReference type="GO" id="GO:0003735">
    <property type="term" value="F:structural constituent of ribosome"/>
    <property type="evidence" value="ECO:0007669"/>
    <property type="project" value="InterPro"/>
</dbReference>
<keyword evidence="10" id="KW-1185">Reference proteome</keyword>
<comment type="subcellular location">
    <subcellularLocation>
        <location evidence="1">Mitochondrion</location>
    </subcellularLocation>
</comment>
<dbReference type="Pfam" id="PF09812">
    <property type="entry name" value="MRP-L28"/>
    <property type="match status" value="1"/>
</dbReference>
<organism evidence="9 10">
    <name type="scientific">Wickerhamiella sorbophila</name>
    <dbReference type="NCBI Taxonomy" id="45607"/>
    <lineage>
        <taxon>Eukaryota</taxon>
        <taxon>Fungi</taxon>
        <taxon>Dikarya</taxon>
        <taxon>Ascomycota</taxon>
        <taxon>Saccharomycotina</taxon>
        <taxon>Dipodascomycetes</taxon>
        <taxon>Dipodascales</taxon>
        <taxon>Trichomonascaceae</taxon>
        <taxon>Wickerhamiella</taxon>
    </lineage>
</organism>
<keyword evidence="6" id="KW-0687">Ribonucleoprotein</keyword>
<protein>
    <recommendedName>
        <fullName evidence="7">Large ribosomal subunit protein mL40</fullName>
    </recommendedName>
</protein>
<sequence>MMNWKQGLRAFQAVVRPHISAAQPTLVRAKRTTKLAPGASRVINMVSVISARKKQPRRLKMCKEDQVRHQMIMAAWKLHLRDEKAERTNKLKAQYEKITEACDELQKLDPALYEAATAREKGKRFSPEMRIPTDTPPRQPWQFDWSPPDK</sequence>
<reference evidence="9 10" key="1">
    <citation type="submission" date="2017-04" db="EMBL/GenBank/DDBJ databases">
        <title>Genome sequencing of [Candida] sorbophila.</title>
        <authorList>
            <person name="Ahn J.O."/>
        </authorList>
    </citation>
    <scope>NUCLEOTIDE SEQUENCE [LARGE SCALE GENOMIC DNA]</scope>
    <source>
        <strain evidence="9 10">DS02</strain>
    </source>
</reference>
<evidence type="ECO:0000256" key="6">
    <source>
        <dbReference type="ARBA" id="ARBA00023274"/>
    </source>
</evidence>
<evidence type="ECO:0000256" key="8">
    <source>
        <dbReference type="SAM" id="MobiDB-lite"/>
    </source>
</evidence>
<evidence type="ECO:0000256" key="7">
    <source>
        <dbReference type="ARBA" id="ARBA00035192"/>
    </source>
</evidence>
<dbReference type="PANTHER" id="PTHR39150:SF1">
    <property type="entry name" value="LARGE RIBOSOMAL SUBUNIT PROTEIN ML40"/>
    <property type="match status" value="1"/>
</dbReference>
<dbReference type="FunFam" id="6.10.250.3440:FF:000001">
    <property type="entry name" value="Mitochondrial ribosomal protein L40"/>
    <property type="match status" value="1"/>
</dbReference>
<dbReference type="EMBL" id="NDIQ01000021">
    <property type="protein sequence ID" value="PRT54476.1"/>
    <property type="molecule type" value="Genomic_DNA"/>
</dbReference>
<evidence type="ECO:0000256" key="4">
    <source>
        <dbReference type="ARBA" id="ARBA00022980"/>
    </source>
</evidence>
<dbReference type="GO" id="GO:0032543">
    <property type="term" value="P:mitochondrial translation"/>
    <property type="evidence" value="ECO:0007669"/>
    <property type="project" value="InterPro"/>
</dbReference>
<keyword evidence="5" id="KW-0496">Mitochondrion</keyword>
<evidence type="ECO:0000256" key="5">
    <source>
        <dbReference type="ARBA" id="ARBA00023128"/>
    </source>
</evidence>
<dbReference type="OrthoDB" id="2098203at2759"/>
<evidence type="ECO:0000256" key="1">
    <source>
        <dbReference type="ARBA" id="ARBA00004173"/>
    </source>
</evidence>
<comment type="caution">
    <text evidence="9">The sequence shown here is derived from an EMBL/GenBank/DDBJ whole genome shotgun (WGS) entry which is preliminary data.</text>
</comment>
<evidence type="ECO:0000313" key="9">
    <source>
        <dbReference type="EMBL" id="PRT54476.1"/>
    </source>
</evidence>
<keyword evidence="3" id="KW-0809">Transit peptide</keyword>
<gene>
    <name evidence="9" type="ORF">B9G98_02096</name>
</gene>
<dbReference type="InterPro" id="IPR042831">
    <property type="entry name" value="Ribosomal_mL40_fung"/>
</dbReference>
<evidence type="ECO:0000313" key="10">
    <source>
        <dbReference type="Proteomes" id="UP000238350"/>
    </source>
</evidence>
<dbReference type="GO" id="GO:0005739">
    <property type="term" value="C:mitochondrion"/>
    <property type="evidence" value="ECO:0007669"/>
    <property type="project" value="UniProtKB-SubCell"/>
</dbReference>
<keyword evidence="4 9" id="KW-0689">Ribosomal protein</keyword>
<proteinExistence type="inferred from homology"/>
<dbReference type="GO" id="GO:0005840">
    <property type="term" value="C:ribosome"/>
    <property type="evidence" value="ECO:0007669"/>
    <property type="project" value="UniProtKB-KW"/>
</dbReference>